<proteinExistence type="inferred from homology"/>
<organism evidence="3 4">
    <name type="scientific">Conoideocrella luteorostrata</name>
    <dbReference type="NCBI Taxonomy" id="1105319"/>
    <lineage>
        <taxon>Eukaryota</taxon>
        <taxon>Fungi</taxon>
        <taxon>Dikarya</taxon>
        <taxon>Ascomycota</taxon>
        <taxon>Pezizomycotina</taxon>
        <taxon>Sordariomycetes</taxon>
        <taxon>Hypocreomycetidae</taxon>
        <taxon>Hypocreales</taxon>
        <taxon>Clavicipitaceae</taxon>
        <taxon>Conoideocrella</taxon>
    </lineage>
</organism>
<dbReference type="Pfam" id="PF11807">
    <property type="entry name" value="UstYa"/>
    <property type="match status" value="1"/>
</dbReference>
<dbReference type="Proteomes" id="UP001251528">
    <property type="component" value="Unassembled WGS sequence"/>
</dbReference>
<keyword evidence="2" id="KW-0732">Signal</keyword>
<dbReference type="AlphaFoldDB" id="A0AAJ0CEH5"/>
<name>A0AAJ0CEH5_9HYPO</name>
<gene>
    <name evidence="3" type="ORF">QQS21_010854</name>
</gene>
<feature type="chain" id="PRO_5042517435" evidence="2">
    <location>
        <begin position="22"/>
        <end position="323"/>
    </location>
</feature>
<evidence type="ECO:0000256" key="2">
    <source>
        <dbReference type="SAM" id="SignalP"/>
    </source>
</evidence>
<dbReference type="InterPro" id="IPR021765">
    <property type="entry name" value="UstYa-like"/>
</dbReference>
<sequence>MLKLTASYGALALLLIADVQSIPVTTSSASEISTVQSRGSGDWQNTLSKDTLHRLDVARQHLYDESAPGQAFRNDTIMRVNIEREALELSLIDLSQAFGMILPASRASITGGCVHKRGSAEDFREEAYLRSGTMTYPSVAKRGTAEDFREEAYLRSGTMTYPSVAKRGDDGYSRLLDRSNLALGAIERINIAHRVLHQQEITMEQAKETGSHSDEYVSAYWQSSMEHGGFWTSDQAAGKPNFIEGGQGNGFGFTQSTFHKLHCLANLRMMLAWHINGSGDKMTRDMNVHVIHCLEYIRGRELQNSDLNEEPIDTVDYKGMGIH</sequence>
<dbReference type="EMBL" id="JASWJB010000334">
    <property type="protein sequence ID" value="KAK2591445.1"/>
    <property type="molecule type" value="Genomic_DNA"/>
</dbReference>
<comment type="similarity">
    <text evidence="1">Belongs to the ustYa family.</text>
</comment>
<evidence type="ECO:0000313" key="4">
    <source>
        <dbReference type="Proteomes" id="UP001251528"/>
    </source>
</evidence>
<evidence type="ECO:0000256" key="1">
    <source>
        <dbReference type="ARBA" id="ARBA00035112"/>
    </source>
</evidence>
<accession>A0AAJ0CEH5</accession>
<protein>
    <submittedName>
        <fullName evidence="3">Uncharacterized protein</fullName>
    </submittedName>
</protein>
<reference evidence="3" key="1">
    <citation type="submission" date="2023-06" db="EMBL/GenBank/DDBJ databases">
        <title>Conoideocrella luteorostrata (Hypocreales: Clavicipitaceae), a potential biocontrol fungus for elongate hemlock scale in United States Christmas tree production areas.</title>
        <authorList>
            <person name="Barrett H."/>
            <person name="Lovett B."/>
            <person name="Macias A.M."/>
            <person name="Stajich J.E."/>
            <person name="Kasson M.T."/>
        </authorList>
    </citation>
    <scope>NUCLEOTIDE SEQUENCE</scope>
    <source>
        <strain evidence="3">ARSEF 14590</strain>
    </source>
</reference>
<dbReference type="GO" id="GO:0043386">
    <property type="term" value="P:mycotoxin biosynthetic process"/>
    <property type="evidence" value="ECO:0007669"/>
    <property type="project" value="InterPro"/>
</dbReference>
<keyword evidence="4" id="KW-1185">Reference proteome</keyword>
<evidence type="ECO:0000313" key="3">
    <source>
        <dbReference type="EMBL" id="KAK2591445.1"/>
    </source>
</evidence>
<comment type="caution">
    <text evidence="3">The sequence shown here is derived from an EMBL/GenBank/DDBJ whole genome shotgun (WGS) entry which is preliminary data.</text>
</comment>
<feature type="signal peptide" evidence="2">
    <location>
        <begin position="1"/>
        <end position="21"/>
    </location>
</feature>